<evidence type="ECO:0000313" key="2">
    <source>
        <dbReference type="EMBL" id="TVM33056.1"/>
    </source>
</evidence>
<evidence type="ECO:0000313" key="3">
    <source>
        <dbReference type="Proteomes" id="UP000434052"/>
    </source>
</evidence>
<feature type="signal peptide" evidence="1">
    <location>
        <begin position="1"/>
        <end position="20"/>
    </location>
</feature>
<name>A0A6P1ZGB6_9BACT</name>
<comment type="caution">
    <text evidence="2">The sequence shown here is derived from an EMBL/GenBank/DDBJ whole genome shotgun (WGS) entry which is preliminary data.</text>
</comment>
<accession>A0A6P1ZGB6</accession>
<organism evidence="2 3">
    <name type="scientific">Oceanidesulfovibrio marinus</name>
    <dbReference type="NCBI Taxonomy" id="370038"/>
    <lineage>
        <taxon>Bacteria</taxon>
        <taxon>Pseudomonadati</taxon>
        <taxon>Thermodesulfobacteriota</taxon>
        <taxon>Desulfovibrionia</taxon>
        <taxon>Desulfovibrionales</taxon>
        <taxon>Desulfovibrionaceae</taxon>
        <taxon>Oceanidesulfovibrio</taxon>
    </lineage>
</organism>
<evidence type="ECO:0000256" key="1">
    <source>
        <dbReference type="SAM" id="SignalP"/>
    </source>
</evidence>
<reference evidence="2 3" key="1">
    <citation type="submission" date="2018-06" db="EMBL/GenBank/DDBJ databases">
        <title>Complete genome of Desulfovibrio marinus P48SEP.</title>
        <authorList>
            <person name="Crispim J.S."/>
            <person name="Vidigal P.M.P."/>
            <person name="Silva L.C.F."/>
            <person name="Araujo L.C."/>
            <person name="Laguardia C.N."/>
            <person name="Dias R.S."/>
            <person name="Sousa M.P."/>
            <person name="Paula S.O."/>
            <person name="Silva C."/>
        </authorList>
    </citation>
    <scope>NUCLEOTIDE SEQUENCE [LARGE SCALE GENOMIC DNA]</scope>
    <source>
        <strain evidence="2 3">P48SEP</strain>
    </source>
</reference>
<protein>
    <submittedName>
        <fullName evidence="2">Uncharacterized protein</fullName>
    </submittedName>
</protein>
<sequence>MLVAAAAAAALLLLAGAACAQPIGTEPIDGAFGFTLGDVYVPDSATDMTQDKGGLVRVEVEARIHTGFFRYHALWLEPDTQRIVQITATAPYPTRESAEEALASLLDVLRKKYGHGVFEDLVHTFHNKERSIHVSVSVQGSIYVLAIAYQDDALVNEAMRKAAERRYSISGDSLGSGL</sequence>
<proteinExistence type="predicted"/>
<dbReference type="Proteomes" id="UP000434052">
    <property type="component" value="Unassembled WGS sequence"/>
</dbReference>
<dbReference type="EMBL" id="QMIF01000008">
    <property type="protein sequence ID" value="TVM33056.1"/>
    <property type="molecule type" value="Genomic_DNA"/>
</dbReference>
<feature type="chain" id="PRO_5026933530" evidence="1">
    <location>
        <begin position="21"/>
        <end position="178"/>
    </location>
</feature>
<gene>
    <name evidence="2" type="ORF">DQK91_12900</name>
</gene>
<keyword evidence="1" id="KW-0732">Signal</keyword>
<dbReference type="AlphaFoldDB" id="A0A6P1ZGB6"/>